<evidence type="ECO:0000313" key="3">
    <source>
        <dbReference type="Proteomes" id="UP000006054"/>
    </source>
</evidence>
<dbReference type="Gene3D" id="3.40.50.300">
    <property type="entry name" value="P-loop containing nucleotide triphosphate hydrolases"/>
    <property type="match status" value="1"/>
</dbReference>
<name>I4AJD7_BERLS</name>
<keyword evidence="3" id="KW-1185">Reference proteome</keyword>
<gene>
    <name evidence="2" type="ordered locus">Fleli_1662</name>
</gene>
<organism evidence="2 3">
    <name type="scientific">Bernardetia litoralis (strain ATCC 23117 / DSM 6794 / NBRC 15988 / NCIMB 1366 / Fx l1 / Sio-4)</name>
    <name type="common">Flexibacter litoralis</name>
    <dbReference type="NCBI Taxonomy" id="880071"/>
    <lineage>
        <taxon>Bacteria</taxon>
        <taxon>Pseudomonadati</taxon>
        <taxon>Bacteroidota</taxon>
        <taxon>Cytophagia</taxon>
        <taxon>Cytophagales</taxon>
        <taxon>Bernardetiaceae</taxon>
        <taxon>Bernardetia</taxon>
    </lineage>
</organism>
<dbReference type="InterPro" id="IPR027417">
    <property type="entry name" value="P-loop_NTPase"/>
</dbReference>
<dbReference type="PANTHER" id="PTHR47545">
    <property type="entry name" value="MULTIFUNCTIONAL CCA PROTEIN"/>
    <property type="match status" value="1"/>
</dbReference>
<dbReference type="SUPFAM" id="SSF109604">
    <property type="entry name" value="HD-domain/PDEase-like"/>
    <property type="match status" value="1"/>
</dbReference>
<accession>I4AJD7</accession>
<dbReference type="STRING" id="880071.Fleli_1662"/>
<keyword evidence="2" id="KW-0808">Transferase</keyword>
<dbReference type="Proteomes" id="UP000006054">
    <property type="component" value="Chromosome"/>
</dbReference>
<dbReference type="HOGENOM" id="CLU_059923_1_0_10"/>
<dbReference type="Gene3D" id="1.10.3210.10">
    <property type="entry name" value="Hypothetical protein af1432"/>
    <property type="match status" value="1"/>
</dbReference>
<evidence type="ECO:0000256" key="1">
    <source>
        <dbReference type="ARBA" id="ARBA00022741"/>
    </source>
</evidence>
<dbReference type="RefSeq" id="WP_014797527.1">
    <property type="nucleotide sequence ID" value="NC_018018.1"/>
</dbReference>
<reference evidence="3" key="1">
    <citation type="submission" date="2012-06" db="EMBL/GenBank/DDBJ databases">
        <title>The complete genome of Flexibacter litoralis DSM 6794.</title>
        <authorList>
            <person name="Lucas S."/>
            <person name="Copeland A."/>
            <person name="Lapidus A."/>
            <person name="Glavina del Rio T."/>
            <person name="Dalin E."/>
            <person name="Tice H."/>
            <person name="Bruce D."/>
            <person name="Goodwin L."/>
            <person name="Pitluck S."/>
            <person name="Peters L."/>
            <person name="Ovchinnikova G."/>
            <person name="Lu M."/>
            <person name="Kyrpides N."/>
            <person name="Mavromatis K."/>
            <person name="Ivanova N."/>
            <person name="Brettin T."/>
            <person name="Detter J.C."/>
            <person name="Han C."/>
            <person name="Larimer F."/>
            <person name="Land M."/>
            <person name="Hauser L."/>
            <person name="Markowitz V."/>
            <person name="Cheng J.-F."/>
            <person name="Hugenholtz P."/>
            <person name="Woyke T."/>
            <person name="Wu D."/>
            <person name="Spring S."/>
            <person name="Lang E."/>
            <person name="Kopitz M."/>
            <person name="Brambilla E."/>
            <person name="Klenk H.-P."/>
            <person name="Eisen J.A."/>
        </authorList>
    </citation>
    <scope>NUCLEOTIDE SEQUENCE [LARGE SCALE GENOMIC DNA]</scope>
    <source>
        <strain evidence="3">ATCC 23117 / DSM 6794 / NBRC 15988 / NCIMB 1366 / Sio-4</strain>
    </source>
</reference>
<dbReference type="AlphaFoldDB" id="I4AJD7"/>
<dbReference type="eggNOG" id="COG4639">
    <property type="taxonomic scope" value="Bacteria"/>
</dbReference>
<keyword evidence="2" id="KW-0418">Kinase</keyword>
<dbReference type="SUPFAM" id="SSF52540">
    <property type="entry name" value="P-loop containing nucleoside triphosphate hydrolases"/>
    <property type="match status" value="1"/>
</dbReference>
<dbReference type="Pfam" id="PF13671">
    <property type="entry name" value="AAA_33"/>
    <property type="match status" value="1"/>
</dbReference>
<dbReference type="EMBL" id="CP003345">
    <property type="protein sequence ID" value="AFM04072.1"/>
    <property type="molecule type" value="Genomic_DNA"/>
</dbReference>
<dbReference type="InterPro" id="IPR050124">
    <property type="entry name" value="tRNA_CCA-adding_enzyme"/>
</dbReference>
<protein>
    <submittedName>
        <fullName evidence="2">Putative kinase</fullName>
    </submittedName>
</protein>
<dbReference type="GO" id="GO:0000166">
    <property type="term" value="F:nucleotide binding"/>
    <property type="evidence" value="ECO:0007669"/>
    <property type="project" value="UniProtKB-KW"/>
</dbReference>
<dbReference type="OrthoDB" id="9805698at2"/>
<evidence type="ECO:0000313" key="2">
    <source>
        <dbReference type="EMBL" id="AFM04072.1"/>
    </source>
</evidence>
<dbReference type="GO" id="GO:0016301">
    <property type="term" value="F:kinase activity"/>
    <property type="evidence" value="ECO:0007669"/>
    <property type="project" value="UniProtKB-KW"/>
</dbReference>
<proteinExistence type="predicted"/>
<dbReference type="KEGG" id="fli:Fleli_1662"/>
<keyword evidence="1" id="KW-0547">Nucleotide-binding</keyword>
<dbReference type="InterPro" id="IPR003607">
    <property type="entry name" value="HD/PDEase_dom"/>
</dbReference>
<dbReference type="CDD" id="cd00077">
    <property type="entry name" value="HDc"/>
    <property type="match status" value="1"/>
</dbReference>
<sequence>MKLQDFALVKKYNPLFEDMKNTIQDPIKHAEGDVFTHTQMVLDSILKTQEWNQFSKTEKDILLLTVLFHDVCKPHTLTHEPDGSISHPSHGRKGAQLTRQILDKENYDLDTIYKVYQTIFCHGYPFWAFSKENPQKNMILTSILSNNKWLYAFGKADLAGRICQDWEEWEYRLEVFKELGLENNCFDNPYNFHSNYDRFEYFRKQDNFPDTQLYPESSFEITMLCGLPASGKDSFISEMNESLPIVSMDDLRKELKVKPKDNQGKIIQAAKEKSREFCRKKQSFVWNATNLTKQVRSSLISIWLPYKPKIKIVFLHKNINQIIKDNNSREEKDIVPTKKIWEMHQRLEFPDIQEAHEVVFLEKK</sequence>